<dbReference type="SUPFAM" id="SSF56801">
    <property type="entry name" value="Acetyl-CoA synthetase-like"/>
    <property type="match status" value="3"/>
</dbReference>
<evidence type="ECO:0000256" key="3">
    <source>
        <dbReference type="ARBA" id="ARBA00022553"/>
    </source>
</evidence>
<dbReference type="SMART" id="SM00823">
    <property type="entry name" value="PKS_PP"/>
    <property type="match status" value="3"/>
</dbReference>
<dbReference type="GO" id="GO:0043041">
    <property type="term" value="P:amino acid activation for nonribosomal peptide biosynthetic process"/>
    <property type="evidence" value="ECO:0007669"/>
    <property type="project" value="TreeGrafter"/>
</dbReference>
<dbReference type="STRING" id="1108044.GOOTI_076_00590"/>
<dbReference type="GO" id="GO:0005829">
    <property type="term" value="C:cytosol"/>
    <property type="evidence" value="ECO:0007669"/>
    <property type="project" value="TreeGrafter"/>
</dbReference>
<dbReference type="InterPro" id="IPR042099">
    <property type="entry name" value="ANL_N_sf"/>
</dbReference>
<keyword evidence="3" id="KW-0597">Phosphoprotein</keyword>
<dbReference type="NCBIfam" id="TIGR01720">
    <property type="entry name" value="NRPS-para261"/>
    <property type="match status" value="1"/>
</dbReference>
<dbReference type="SUPFAM" id="SSF47336">
    <property type="entry name" value="ACP-like"/>
    <property type="match status" value="3"/>
</dbReference>
<name>H5TJM1_GORO1</name>
<dbReference type="InterPro" id="IPR010060">
    <property type="entry name" value="NRPS_synth"/>
</dbReference>
<evidence type="ECO:0000256" key="2">
    <source>
        <dbReference type="ARBA" id="ARBA00022450"/>
    </source>
</evidence>
<dbReference type="Pfam" id="PF00501">
    <property type="entry name" value="AMP-binding"/>
    <property type="match status" value="3"/>
</dbReference>
<dbReference type="Gene3D" id="3.40.50.12780">
    <property type="entry name" value="N-terminal domain of ligase-like"/>
    <property type="match status" value="2"/>
</dbReference>
<feature type="domain" description="Carrier" evidence="7">
    <location>
        <begin position="3282"/>
        <end position="3357"/>
    </location>
</feature>
<dbReference type="InterPro" id="IPR045851">
    <property type="entry name" value="AMP-bd_C_sf"/>
</dbReference>
<dbReference type="GO" id="GO:0003824">
    <property type="term" value="F:catalytic activity"/>
    <property type="evidence" value="ECO:0007669"/>
    <property type="project" value="InterPro"/>
</dbReference>
<dbReference type="PROSITE" id="PS50075">
    <property type="entry name" value="CARRIER"/>
    <property type="match status" value="3"/>
</dbReference>
<dbReference type="Gene3D" id="2.30.38.10">
    <property type="entry name" value="Luciferase, Domain 3"/>
    <property type="match status" value="1"/>
</dbReference>
<evidence type="ECO:0000256" key="4">
    <source>
        <dbReference type="ARBA" id="ARBA00022737"/>
    </source>
</evidence>
<accession>H5TJM1</accession>
<dbReference type="CDD" id="cd05930">
    <property type="entry name" value="A_NRPS"/>
    <property type="match status" value="2"/>
</dbReference>
<dbReference type="InterPro" id="IPR023213">
    <property type="entry name" value="CAT-like_dom_sf"/>
</dbReference>
<dbReference type="Gene3D" id="3.40.50.980">
    <property type="match status" value="2"/>
</dbReference>
<reference evidence="8" key="1">
    <citation type="submission" date="2012-02" db="EMBL/GenBank/DDBJ databases">
        <title>Whole genome shotgun sequence of Gordonia otitidis NBRC 100426.</title>
        <authorList>
            <person name="Yoshida I."/>
            <person name="Hosoyama A."/>
            <person name="Tsuchikane K."/>
            <person name="Katsumata H."/>
            <person name="Yamazaki S."/>
            <person name="Fujita N."/>
        </authorList>
    </citation>
    <scope>NUCLEOTIDE SEQUENCE [LARGE SCALE GENOMIC DNA]</scope>
    <source>
        <strain evidence="8">NBRC 100426</strain>
    </source>
</reference>
<dbReference type="InterPro" id="IPR025110">
    <property type="entry name" value="AMP-bd_C"/>
</dbReference>
<keyword evidence="2" id="KW-0596">Phosphopantetheine</keyword>
<dbReference type="PROSITE" id="PS00012">
    <property type="entry name" value="PHOSPHOPANTETHEINE"/>
    <property type="match status" value="3"/>
</dbReference>
<keyword evidence="9" id="KW-1185">Reference proteome</keyword>
<organism evidence="8 9">
    <name type="scientific">Gordonia otitidis (strain DSM 44809 / CCUG 52243 / JCM 12355 / NBRC 100426 / IFM 10032)</name>
    <dbReference type="NCBI Taxonomy" id="1108044"/>
    <lineage>
        <taxon>Bacteria</taxon>
        <taxon>Bacillati</taxon>
        <taxon>Actinomycetota</taxon>
        <taxon>Actinomycetes</taxon>
        <taxon>Mycobacteriales</taxon>
        <taxon>Gordoniaceae</taxon>
        <taxon>Gordonia</taxon>
    </lineage>
</organism>
<dbReference type="InterPro" id="IPR020845">
    <property type="entry name" value="AMP-binding_CS"/>
</dbReference>
<dbReference type="InterPro" id="IPR036736">
    <property type="entry name" value="ACP-like_sf"/>
</dbReference>
<dbReference type="UniPathway" id="UPA00011"/>
<dbReference type="InterPro" id="IPR010071">
    <property type="entry name" value="AA_adenyl_dom"/>
</dbReference>
<keyword evidence="5" id="KW-0045">Antibiotic biosynthesis</keyword>
<dbReference type="Gene3D" id="3.30.300.30">
    <property type="match status" value="3"/>
</dbReference>
<dbReference type="NCBIfam" id="TIGR01733">
    <property type="entry name" value="AA-adenyl-dom"/>
    <property type="match status" value="2"/>
</dbReference>
<dbReference type="Gene3D" id="3.30.559.10">
    <property type="entry name" value="Chloramphenicol acetyltransferase-like domain"/>
    <property type="match status" value="5"/>
</dbReference>
<dbReference type="GO" id="GO:0031177">
    <property type="term" value="F:phosphopantetheine binding"/>
    <property type="evidence" value="ECO:0007669"/>
    <property type="project" value="InterPro"/>
</dbReference>
<dbReference type="NCBIfam" id="NF003417">
    <property type="entry name" value="PRK04813.1"/>
    <property type="match status" value="3"/>
</dbReference>
<dbReference type="Pfam" id="PF13193">
    <property type="entry name" value="AMP-binding_C"/>
    <property type="match status" value="2"/>
</dbReference>
<evidence type="ECO:0000259" key="7">
    <source>
        <dbReference type="PROSITE" id="PS50075"/>
    </source>
</evidence>
<evidence type="ECO:0000313" key="8">
    <source>
        <dbReference type="EMBL" id="GAB33679.1"/>
    </source>
</evidence>
<feature type="region of interest" description="Disordered" evidence="6">
    <location>
        <begin position="3816"/>
        <end position="3859"/>
    </location>
</feature>
<dbReference type="GO" id="GO:0008610">
    <property type="term" value="P:lipid biosynthetic process"/>
    <property type="evidence" value="ECO:0007669"/>
    <property type="project" value="UniProtKB-ARBA"/>
</dbReference>
<comment type="cofactor">
    <cofactor evidence="1">
        <name>pantetheine 4'-phosphate</name>
        <dbReference type="ChEBI" id="CHEBI:47942"/>
    </cofactor>
</comment>
<dbReference type="Proteomes" id="UP000005038">
    <property type="component" value="Unassembled WGS sequence"/>
</dbReference>
<feature type="domain" description="Carrier" evidence="7">
    <location>
        <begin position="1759"/>
        <end position="1833"/>
    </location>
</feature>
<dbReference type="Pfam" id="PF00550">
    <property type="entry name" value="PP-binding"/>
    <property type="match status" value="3"/>
</dbReference>
<dbReference type="InterPro" id="IPR020806">
    <property type="entry name" value="PKS_PP-bd"/>
</dbReference>
<dbReference type="InterPro" id="IPR001242">
    <property type="entry name" value="Condensation_dom"/>
</dbReference>
<dbReference type="PANTHER" id="PTHR45527:SF1">
    <property type="entry name" value="FATTY ACID SYNTHASE"/>
    <property type="match status" value="1"/>
</dbReference>
<feature type="compositionally biased region" description="Polar residues" evidence="6">
    <location>
        <begin position="3843"/>
        <end position="3852"/>
    </location>
</feature>
<sequence>MLRRVRATDLDAMAHSDVPFESVVDAVSPVRTESFAPLAQVMLSVDPAGSVERLELPATDLSFEPFTADELPVQVDLTFVVVPRPTDSISGQQDGSGGWDGAVRYATALFDRELVAQMCQRFLAVLDAVVREPGMAVGLARVLTDDETRTIDRFAHGPAKEIDSQAVLPKLLTAAAACRTSSPALVHGGHSLDHGEFSARVHLLARELIRQGIGPEIGVAVVMERSPEMLIAIHAIVTAGGHYVPVDPSAPPERIEYMLTTAGVRLALVRAGSTPDALTSVLPDGVLGIDASGEIAADVAPVSDADRLAPLRGDHPAYTLFTSGSTGQPKGVTVSHRAIVNRLLWMADEYAIGADDRTLQKTPITFDVSVWELFLPFVTGGALVLARPDGHRDPAYLADLIVSEQITTVHFVPSMLSVFGDVVADRLADLATVRLLFTSGEALQSSTAHAVLGSLPDVRMHNLYGPTEAAVDVTAHHVVPEEASIPIGAPVWNTSTWVLDGRLTPVPVGVVGELYLGGVQLARGYASRPGLSAERFVANPFDGPGSRLYRTGDLVRWNTDGELEYLGRTDFQVKLHGQRLELGEIEEVVAAVPGVVHVAAAVASAPSGLDHLVGYVSPSSVDLDLVEEAVAQRLPEYMRPSLWVTVDDLKLNSAGKIDRRALPSPSFHDVDETYVAPASPAEESVAGIAATLLGLERIGVTESFFAAGGNSLLAMRLIAQVGVTLDVEVSVRDVFDNPSVRALCAALDGRSQRAGSLVAAPRPARIPLSSAQERMWFINQFDTSSGAYNIPMAVRLRGDLDVDVLRRSFDDVVERHEVLRTVYPVEGAGPVQRILDPSDADSRLDWAVVESDDEMFSSATTGFDLTKTLPSRIRVRRVDSATVDVVVTVHHIAFDGESTTIFLRDLLAAYAYRSGYSDATLPGLAVQYADFAIWQRERVARGAGAEGVGAQRAYWRAQLADLPQVTDLPMDRPRPAVMVTDAAVLRADIDDRLASGVETFARDRGLTMFMVTHAALAITIARLAATDDVVVSSAIAGRTDPATDDLVGMFVNTLLLRTRLSGGETIANFLSEVRATDVDAFANSDVQFDDLVDELAPDRATAYAPLAQIGFTHVDAARRAPDAQVAVGGITVQPLAVHEDAAKLDLLMAVADRTADSPMAVEITYATALFDERSIDGFVSVWQSVLWAMVEDSQIAVGDIDVVGESAASITSVGRNSTGAVDPAEDGGVSGPATLVDLLSRRTIDPVRTALVSAGEELSYNDFERWTNAIARALIGEGIGVEDVVAIGIERSMRSVAAAFGVLKAGAAFVPIDPRYPSERIEYMISDSGVRIGLTDTRYRDDLGSTCRWLELESLVEGIDDGPIAPTELRGVPRIDNLAYLIYTSGTTGRPKAVAVSQRGIANLLAADGEIADGEIADGEIADGEIAGGGQPAADRSAGQRQTISRSLHVASPSFDAAFFEMLYALGRGHTLVIAPASDYAGDALGHVLESDRVTDMVITPTVLATVDPARAPFVRNLMTVGEACPPELVERWATDGREVFNLYGPSEATIWSTTALSLPGRPVTIGRPIRGVAVYVLDQRLHPVPTGVVGELYLGAHDSLARGYFQRPGLTATAFVADPFSANAGDRMYATGDLARIDVNGDLVFAGRADDQVKINGQRVELGEIESVLAASPTVATAVVVGRSDASERTRLVAYVVPIPGAAIDVDHLTADAAARLAGHMVPHRIVVLDGLPLTPGGKLDVRALPQPDPAALDDYVGPESATEEVLAGIVCGLLGIERVSVRESFFALGGDSIMSIQLASAARSAGIVLTPRDIFEHRTVRAMVRAAAADHHRAPLLTDDVIDDSSSMLPIVSWMIEHSTEPGDFADFNQAAVLFASDRITEEALGTVLGDLVENHPSLSSRLSRESGTWTLDRVGFDPTSSVSTFVTEVSADSSDFADVLRTAHAEAAADLDPTRGRLLRAVLVFGPKGVSRLVLVVHHLAVDAVSWPVLIEDLATAWAQRAGGIDVSLRREVTTSRAWAHALAAQAPGRQDEVPYWTRRLPAPDDVRLLLDRNVDRMSGVASSTHTVAPDVTEVLLTRVPEAFGGNVNDVLLGALARALSGWMRSRDDREQLPLPIQVEGHGRYEAVTERGSRPRRSDLSRTVGWFTTIAPLLIDPGPDIVHAIKSAKEERVALPDNGIGFGLLRQPDSALADRALPAVGFNYLGARASSENGFSPTDLMPDPAAPALPATVSGSMLAQNAIAINVGVVPGTDGRHMTIDVGYVSRLVTESDVREIVRRWTAELETIVDHVAERRHVGLSPSDVPGVELTQTELDELAERYPGADIWPLTPLQSGLYFEADRVSSTQGDVDVYSTQTVLHLRSGVDLDRLREATERVVAHHAALRSSFVRTRGGAIVAVVVDEVDVPWREIGIDASAGSTAEEVSAIAARETAIPFDFTRPPLMRVVAVHHASGISVVITNHHILFDGWSGPLVLADLLSLYATGATYTAQLGDRGDGFGRYTKRLALSDHDAGIKAWGEVLAAVTEPTLVVPDAVGGATRTPRDHRFALGAECSRELDALARERGVTMATVLQFAWAVLLSRLTGNRVVTFGETVSGRPADLDGVETMVGLFINTVPTVVDVNPAASIADVLSSIQADKVRVLDHQHLGLSELTSLTSHAVLFDTLSAYESYPVNSEALTEVAEGALPVVGVETADSTHYPLNLTGSPSPDGIVLTLKYLEEAFDGEQIEVFESVLRRILAAAVARPDGLIGDISLAADESGVVGGGAGADAVLLSEVFGQAARDWPERTAVTDAAGRCLTYRDLDAVSNRLARELSERGIGVGSLVALAIPRSTMLLAAIWAVAKTGAAYLPVDPDYPADRVRLMLDDAQAELGLTVEHVTGLPEATTWVTLVEDTVLAVDGGADEAPLSALAARRRPSTADVAYVIYTSGSTGRPKGVAVTHEGLVNFANEIIRGGAAGPDSRVLGFASPSFDASVLEYLLATRSGGTLVYRPADAVGGTLLEDYILNHSVTHTFLTPTVLGTIDPTRVGSLRTVFAGGEAISTTLKNLWSHYLPLKNVYGPTETTIGVTIGAAMSATDPVRLGGPIAGVDFLVLDARMLPVPFGLPGDLYIRGRALARGYLRRPDLTAASFVADPLGKPGERMYRTGDVVRCRRDSEGAPVLEYLGREDGQVKLRGLRLELGEIEAVLGEFPGVRSVVVVGVGGSVATSLAAYLVAEQTIDVADLKAFASTRLPSFMVPDAVMVLDHLPLTPVGKLDRGALPEPLAPQAGEFVAAESEIERRIADAFADVLGVDRVSVTTSFFDLGGNSLSAMRVAARVGEILGADLSVRDLFDAPSVRELASPERGGRPALGEITARSPRPDRIPLSFGQQRMWFINQFEPNEATYNIPIVVRLSGDVDVDVLRTAVSDIVERHEILRTVFPGDNDGARQVILSSDDPAAAPDWATVGSAAQIAEAAGTGFDSTVAPPWRIRVCRQGDGSLLFAAVLHHIVADGESMAPLIGDLAIAYAARRAGNEPQFPPLAVQFADFAIWQHEVLGSPDDDASVAGTQLRFWEKQLSDVPDVLQLPADRPRPEVATHVGARVDFDLPAPIVARVTALASEAGATPFMVIHSALTVLLARLGDTDDVVVSTPVACRGRAVLDPLVGMFVNTLVLRTRLSLGFSFRDVLAGVRATDLGAFAHADVPFESVVERVNPTRSQSFAPLAQVMLAFTEPAPAIAADDTGGLGVEPIAVDFVPAQVDVTVEVHAAEDGDWTGSLLYAVDLFDEKRVRDMAAKLVTMLAALTADPDAPVALAPLIDEQERQQLAQWSDGGPPVTDGTLRRLTRVDGLPRSRSSGGSDASTGEPHDD</sequence>
<dbReference type="FunFam" id="3.40.50.12780:FF:000012">
    <property type="entry name" value="Non-ribosomal peptide synthetase"/>
    <property type="match status" value="1"/>
</dbReference>
<dbReference type="CDD" id="cd19540">
    <property type="entry name" value="LCL_NRPS-like"/>
    <property type="match status" value="1"/>
</dbReference>
<dbReference type="SUPFAM" id="SSF52777">
    <property type="entry name" value="CoA-dependent acyltransferases"/>
    <property type="match status" value="9"/>
</dbReference>
<dbReference type="FunFam" id="2.30.38.10:FF:000001">
    <property type="entry name" value="Non-ribosomal peptide synthetase PvdI"/>
    <property type="match status" value="1"/>
</dbReference>
<dbReference type="Pfam" id="PF00668">
    <property type="entry name" value="Condensation"/>
    <property type="match status" value="5"/>
</dbReference>
<dbReference type="InterPro" id="IPR006162">
    <property type="entry name" value="Ppantetheine_attach_site"/>
</dbReference>
<dbReference type="Gene3D" id="1.10.1200.10">
    <property type="entry name" value="ACP-like"/>
    <property type="match status" value="3"/>
</dbReference>
<dbReference type="PANTHER" id="PTHR45527">
    <property type="entry name" value="NONRIBOSOMAL PEPTIDE SYNTHETASE"/>
    <property type="match status" value="1"/>
</dbReference>
<dbReference type="InterPro" id="IPR000873">
    <property type="entry name" value="AMP-dep_synth/lig_dom"/>
</dbReference>
<protein>
    <submittedName>
        <fullName evidence="8">Non-ribosomal peptide synthetase</fullName>
    </submittedName>
</protein>
<dbReference type="EMBL" id="BAFB01000076">
    <property type="protein sequence ID" value="GAB33679.1"/>
    <property type="molecule type" value="Genomic_DNA"/>
</dbReference>
<keyword evidence="4" id="KW-0677">Repeat</keyword>
<evidence type="ECO:0000256" key="1">
    <source>
        <dbReference type="ARBA" id="ARBA00001957"/>
    </source>
</evidence>
<dbReference type="FunFam" id="3.40.50.980:FF:000001">
    <property type="entry name" value="Non-ribosomal peptide synthetase"/>
    <property type="match status" value="1"/>
</dbReference>
<proteinExistence type="predicted"/>
<gene>
    <name evidence="8" type="ORF">GOOTI_076_00590</name>
</gene>
<dbReference type="PROSITE" id="PS00455">
    <property type="entry name" value="AMP_BINDING"/>
    <property type="match status" value="2"/>
</dbReference>
<feature type="domain" description="Carrier" evidence="7">
    <location>
        <begin position="676"/>
        <end position="751"/>
    </location>
</feature>
<dbReference type="Gene3D" id="3.30.559.30">
    <property type="entry name" value="Nonribosomal peptide synthetase, condensation domain"/>
    <property type="match status" value="5"/>
</dbReference>
<dbReference type="GO" id="GO:0017000">
    <property type="term" value="P:antibiotic biosynthetic process"/>
    <property type="evidence" value="ECO:0007669"/>
    <property type="project" value="UniProtKB-KW"/>
</dbReference>
<dbReference type="FunFam" id="3.40.50.980:FF:000002">
    <property type="entry name" value="Enterobactin synthetase component F"/>
    <property type="match status" value="1"/>
</dbReference>
<evidence type="ECO:0000256" key="6">
    <source>
        <dbReference type="SAM" id="MobiDB-lite"/>
    </source>
</evidence>
<evidence type="ECO:0000313" key="9">
    <source>
        <dbReference type="Proteomes" id="UP000005038"/>
    </source>
</evidence>
<dbReference type="InterPro" id="IPR009081">
    <property type="entry name" value="PP-bd_ACP"/>
</dbReference>
<comment type="caution">
    <text evidence="8">The sequence shown here is derived from an EMBL/GenBank/DDBJ whole genome shotgun (WGS) entry which is preliminary data.</text>
</comment>
<evidence type="ECO:0000256" key="5">
    <source>
        <dbReference type="ARBA" id="ARBA00023194"/>
    </source>
</evidence>
<dbReference type="GO" id="GO:0044550">
    <property type="term" value="P:secondary metabolite biosynthetic process"/>
    <property type="evidence" value="ECO:0007669"/>
    <property type="project" value="TreeGrafter"/>
</dbReference>